<dbReference type="OMA" id="GSVQHCR"/>
<evidence type="ECO:0000256" key="1">
    <source>
        <dbReference type="SAM" id="MobiDB-lite"/>
    </source>
</evidence>
<keyword evidence="3" id="KW-1185">Reference proteome</keyword>
<feature type="region of interest" description="Disordered" evidence="1">
    <location>
        <begin position="1"/>
        <end position="22"/>
    </location>
</feature>
<proteinExistence type="predicted"/>
<dbReference type="AlphaFoldDB" id="A0A0E0PIY4"/>
<reference evidence="3" key="1">
    <citation type="submission" date="2013-06" db="EMBL/GenBank/DDBJ databases">
        <authorList>
            <person name="Zhao Q."/>
        </authorList>
    </citation>
    <scope>NUCLEOTIDE SEQUENCE</scope>
    <source>
        <strain evidence="3">cv. W1943</strain>
    </source>
</reference>
<dbReference type="Proteomes" id="UP000008022">
    <property type="component" value="Unassembled WGS sequence"/>
</dbReference>
<protein>
    <submittedName>
        <fullName evidence="2">Uncharacterized protein</fullName>
    </submittedName>
</protein>
<dbReference type="EnsemblPlants" id="ORUFI05G07620.1">
    <property type="protein sequence ID" value="ORUFI05G07620.1"/>
    <property type="gene ID" value="ORUFI05G07620"/>
</dbReference>
<name>A0A0E0PIY4_ORYRU</name>
<evidence type="ECO:0000313" key="2">
    <source>
        <dbReference type="EnsemblPlants" id="ORUFI05G07620.1"/>
    </source>
</evidence>
<dbReference type="HOGENOM" id="CLU_2149842_0_0_1"/>
<organism evidence="2 3">
    <name type="scientific">Oryza rufipogon</name>
    <name type="common">Brownbeard rice</name>
    <name type="synonym">Asian wild rice</name>
    <dbReference type="NCBI Taxonomy" id="4529"/>
    <lineage>
        <taxon>Eukaryota</taxon>
        <taxon>Viridiplantae</taxon>
        <taxon>Streptophyta</taxon>
        <taxon>Embryophyta</taxon>
        <taxon>Tracheophyta</taxon>
        <taxon>Spermatophyta</taxon>
        <taxon>Magnoliopsida</taxon>
        <taxon>Liliopsida</taxon>
        <taxon>Poales</taxon>
        <taxon>Poaceae</taxon>
        <taxon>BOP clade</taxon>
        <taxon>Oryzoideae</taxon>
        <taxon>Oryzeae</taxon>
        <taxon>Oryzinae</taxon>
        <taxon>Oryza</taxon>
    </lineage>
</organism>
<reference evidence="2" key="2">
    <citation type="submission" date="2015-06" db="UniProtKB">
        <authorList>
            <consortium name="EnsemblPlants"/>
        </authorList>
    </citation>
    <scope>IDENTIFICATION</scope>
</reference>
<sequence>MSSGSSARWRARERVEQADDGRALVDEEEEALAFGDEDVVSIELGEVYLYGFASADVAEAAARGGCCGGVLPEHGPVARVEAAVNRGSVQHCRHAQHTINIYPSPAGLPRGR</sequence>
<dbReference type="Gramene" id="ORUFI05G07620.1">
    <property type="protein sequence ID" value="ORUFI05G07620.1"/>
    <property type="gene ID" value="ORUFI05G07620"/>
</dbReference>
<accession>A0A0E0PIY4</accession>
<evidence type="ECO:0000313" key="3">
    <source>
        <dbReference type="Proteomes" id="UP000008022"/>
    </source>
</evidence>
<feature type="compositionally biased region" description="Basic and acidic residues" evidence="1">
    <location>
        <begin position="10"/>
        <end position="22"/>
    </location>
</feature>